<evidence type="ECO:0000256" key="2">
    <source>
        <dbReference type="ARBA" id="ARBA00023277"/>
    </source>
</evidence>
<comment type="similarity">
    <text evidence="1">Belongs to the glycosyl hydrolase 57 family.</text>
</comment>
<evidence type="ECO:0000259" key="3">
    <source>
        <dbReference type="Pfam" id="PF03065"/>
    </source>
</evidence>
<comment type="caution">
    <text evidence="4">The sequence shown here is derived from an EMBL/GenBank/DDBJ whole genome shotgun (WGS) entry which is preliminary data.</text>
</comment>
<dbReference type="InterPro" id="IPR052046">
    <property type="entry name" value="GH57_Enzymes"/>
</dbReference>
<dbReference type="InterPro" id="IPR004300">
    <property type="entry name" value="Glyco_hydro_57_N"/>
</dbReference>
<dbReference type="Proteomes" id="UP001160519">
    <property type="component" value="Unassembled WGS sequence"/>
</dbReference>
<dbReference type="Gene3D" id="3.20.110.20">
    <property type="match status" value="1"/>
</dbReference>
<dbReference type="GO" id="GO:0005975">
    <property type="term" value="P:carbohydrate metabolic process"/>
    <property type="evidence" value="ECO:0007669"/>
    <property type="project" value="InterPro"/>
</dbReference>
<accession>A0AA43Q8M6</accession>
<proteinExistence type="inferred from homology"/>
<gene>
    <name evidence="4" type="ORF">PSU93_11740</name>
</gene>
<dbReference type="InterPro" id="IPR011330">
    <property type="entry name" value="Glyco_hydro/deAcase_b/a-brl"/>
</dbReference>
<protein>
    <recommendedName>
        <fullName evidence="3">Glycoside hydrolase family 57 N-terminal domain-containing protein</fullName>
    </recommendedName>
</protein>
<evidence type="ECO:0000313" key="4">
    <source>
        <dbReference type="EMBL" id="MDI1231811.1"/>
    </source>
</evidence>
<dbReference type="CDD" id="cd10794">
    <property type="entry name" value="GH57N_PfGalA_like"/>
    <property type="match status" value="1"/>
</dbReference>
<dbReference type="PANTHER" id="PTHR36306">
    <property type="entry name" value="ALPHA-AMYLASE-RELATED-RELATED"/>
    <property type="match status" value="1"/>
</dbReference>
<evidence type="ECO:0000313" key="5">
    <source>
        <dbReference type="Proteomes" id="UP001160519"/>
    </source>
</evidence>
<reference evidence="4" key="1">
    <citation type="submission" date="2023-01" db="EMBL/GenBank/DDBJ databases">
        <title>Biogeochemical cycle of methane in antarctic sediments.</title>
        <authorList>
            <person name="Roldan D.M."/>
            <person name="Menes R.J."/>
        </authorList>
    </citation>
    <scope>NUCLEOTIDE SEQUENCE [LARGE SCALE GENOMIC DNA]</scope>
    <source>
        <strain evidence="4">K-2018 MAG008</strain>
    </source>
</reference>
<keyword evidence="5" id="KW-1185">Reference proteome</keyword>
<evidence type="ECO:0000256" key="1">
    <source>
        <dbReference type="ARBA" id="ARBA00006821"/>
    </source>
</evidence>
<dbReference type="AlphaFoldDB" id="A0AA43Q8M6"/>
<keyword evidence="2" id="KW-0119">Carbohydrate metabolism</keyword>
<dbReference type="GO" id="GO:0003824">
    <property type="term" value="F:catalytic activity"/>
    <property type="evidence" value="ECO:0007669"/>
    <property type="project" value="InterPro"/>
</dbReference>
<dbReference type="PANTHER" id="PTHR36306:SF1">
    <property type="entry name" value="ALPHA-AMYLASE-RELATED"/>
    <property type="match status" value="1"/>
</dbReference>
<dbReference type="SUPFAM" id="SSF88713">
    <property type="entry name" value="Glycoside hydrolase/deacetylase"/>
    <property type="match status" value="1"/>
</dbReference>
<organism evidence="4 5">
    <name type="scientific">Candidatus Methylobacter titanis</name>
    <dbReference type="NCBI Taxonomy" id="3053457"/>
    <lineage>
        <taxon>Bacteria</taxon>
        <taxon>Pseudomonadati</taxon>
        <taxon>Pseudomonadota</taxon>
        <taxon>Gammaproteobacteria</taxon>
        <taxon>Methylococcales</taxon>
        <taxon>Methylococcaceae</taxon>
        <taxon>Methylobacter</taxon>
    </lineage>
</organism>
<feature type="domain" description="Glycoside hydrolase family 57 N-terminal" evidence="3">
    <location>
        <begin position="27"/>
        <end position="229"/>
    </location>
</feature>
<sequence>MAQGYLMFHLNLAFSSIKAEARPEVIRHCYWPLLELAESTGIPIGIELTGWTLQQIALLDKAWVERFRRMLENHQCELIGSGWSQIIGPLVPYEVNRWNQKLGIDAYVQLLGITPKLALVNEMAFSTGMVDMYAEAGYEGIVMDRDNVRLAQGLDHAPLSAIPAHALGCGDQSLPVLWSDSILFQRLQRVVHGDIPISEYMVYVKERTAQDGTVLPIYCNDAEIFDYRPGRFTAESRLHPDGEWARLKQVCSRLKEDLALDWLSPGEALALQAATPNSNIRRLTSVSQPIPVKKQAKYNINRWAVTGRDDLWLNTSCHQIHQALTQEGDVFEYSWRELCELWASDLRTHITIERWDDVVERVSSLNHRLGLTHFRSEVSDTAEPHQSLGEIILPPDVQIDQDEEGLLWTIKTPYVHLVLNARRGLAIKSLAFKSHHFEPVMGTLPQGYFSSIELGADFYSGGVLIEIPGERSRVTDLEWVMPSVRQQGAELLICASIPLAQGVLRKEIVVDVKSERVRLSYNFKLFERPLGIVRVGIMTLLPDSLSLPLAVHCVNGGPEVEVFHLNQEVNHGRAASALVSSTAAFGATDGRLVIKDAKNRRLVFAWNPAECAAIPMLKHQRAQDRYLTRLSFSLCELDDTSCAGGRLVPFTIELSVA</sequence>
<name>A0AA43Q8M6_9GAMM</name>
<dbReference type="Pfam" id="PF03065">
    <property type="entry name" value="Glyco_hydro_57"/>
    <property type="match status" value="1"/>
</dbReference>
<dbReference type="EMBL" id="JAQSDF010000043">
    <property type="protein sequence ID" value="MDI1231811.1"/>
    <property type="molecule type" value="Genomic_DNA"/>
</dbReference>